<dbReference type="PROSITE" id="PS50977">
    <property type="entry name" value="HTH_TETR_2"/>
    <property type="match status" value="1"/>
</dbReference>
<evidence type="ECO:0000256" key="1">
    <source>
        <dbReference type="ARBA" id="ARBA00023015"/>
    </source>
</evidence>
<dbReference type="PANTHER" id="PTHR47506:SF1">
    <property type="entry name" value="HTH-TYPE TRANSCRIPTIONAL REGULATOR YJDC"/>
    <property type="match status" value="1"/>
</dbReference>
<name>A0A0M6Y848_9HYPH</name>
<keyword evidence="7" id="KW-1185">Reference proteome</keyword>
<evidence type="ECO:0000256" key="3">
    <source>
        <dbReference type="ARBA" id="ARBA00023163"/>
    </source>
</evidence>
<reference evidence="7" key="1">
    <citation type="submission" date="2015-07" db="EMBL/GenBank/DDBJ databases">
        <authorList>
            <person name="Rodrigo-Torres Lidia"/>
            <person name="Arahal R.David."/>
        </authorList>
    </citation>
    <scope>NUCLEOTIDE SEQUENCE [LARGE SCALE GENOMIC DNA]</scope>
    <source>
        <strain evidence="7">CECT 4801</strain>
    </source>
</reference>
<dbReference type="InterPro" id="IPR009057">
    <property type="entry name" value="Homeodomain-like_sf"/>
</dbReference>
<dbReference type="STRING" id="187304.B0E33_02150"/>
<dbReference type="AlphaFoldDB" id="A0A0M6Y848"/>
<sequence>MVAAGETRRQIVDAADSLFYAQGFTQTSFADIAAAVKISRGNFYYHFKTKDEILDAVIDKRLSDRRELLAKWDETADEARKRIECFIRIVIVNQTKIMAYGCPVGTLTTELAKIDHPSRDKANEIMALFGDWLETQFRELGCGENSRDNAMHVLGWSQGVATLAQAFKDKAYVEREVSKILSWLDGVIAGTQQNKIQ</sequence>
<proteinExistence type="predicted"/>
<dbReference type="RefSeq" id="WP_055659576.1">
    <property type="nucleotide sequence ID" value="NZ_CXST01000002.1"/>
</dbReference>
<dbReference type="PANTHER" id="PTHR47506">
    <property type="entry name" value="TRANSCRIPTIONAL REGULATORY PROTEIN"/>
    <property type="match status" value="1"/>
</dbReference>
<feature type="domain" description="HTH tetR-type" evidence="5">
    <location>
        <begin position="5"/>
        <end position="65"/>
    </location>
</feature>
<dbReference type="EMBL" id="CXST01000002">
    <property type="protein sequence ID" value="CTQ45894.1"/>
    <property type="molecule type" value="Genomic_DNA"/>
</dbReference>
<evidence type="ECO:0000313" key="6">
    <source>
        <dbReference type="EMBL" id="CTQ45894.1"/>
    </source>
</evidence>
<evidence type="ECO:0000259" key="5">
    <source>
        <dbReference type="PROSITE" id="PS50977"/>
    </source>
</evidence>
<keyword evidence="3" id="KW-0804">Transcription</keyword>
<dbReference type="Gene3D" id="1.10.357.10">
    <property type="entry name" value="Tetracycline Repressor, domain 2"/>
    <property type="match status" value="1"/>
</dbReference>
<dbReference type="InterPro" id="IPR001647">
    <property type="entry name" value="HTH_TetR"/>
</dbReference>
<dbReference type="SUPFAM" id="SSF48498">
    <property type="entry name" value="Tetracyclin repressor-like, C-terminal domain"/>
    <property type="match status" value="1"/>
</dbReference>
<evidence type="ECO:0000256" key="4">
    <source>
        <dbReference type="PROSITE-ProRule" id="PRU00335"/>
    </source>
</evidence>
<dbReference type="OrthoDB" id="9811084at2"/>
<evidence type="ECO:0000256" key="2">
    <source>
        <dbReference type="ARBA" id="ARBA00023125"/>
    </source>
</evidence>
<keyword evidence="1" id="KW-0805">Transcription regulation</keyword>
<protein>
    <submittedName>
        <fullName evidence="6">Toluene efflux pump ttgABC operon repressor</fullName>
    </submittedName>
</protein>
<dbReference type="PRINTS" id="PR00455">
    <property type="entry name" value="HTHTETR"/>
</dbReference>
<dbReference type="GO" id="GO:0003677">
    <property type="term" value="F:DNA binding"/>
    <property type="evidence" value="ECO:0007669"/>
    <property type="project" value="UniProtKB-UniRule"/>
</dbReference>
<evidence type="ECO:0000313" key="7">
    <source>
        <dbReference type="Proteomes" id="UP000048926"/>
    </source>
</evidence>
<dbReference type="Proteomes" id="UP000048926">
    <property type="component" value="Unassembled WGS sequence"/>
</dbReference>
<feature type="DNA-binding region" description="H-T-H motif" evidence="4">
    <location>
        <begin position="28"/>
        <end position="47"/>
    </location>
</feature>
<accession>A0A0M6Y848</accession>
<dbReference type="InterPro" id="IPR036271">
    <property type="entry name" value="Tet_transcr_reg_TetR-rel_C_sf"/>
</dbReference>
<gene>
    <name evidence="6" type="primary">ttgR</name>
    <name evidence="6" type="ORF">LAL4801_04349</name>
</gene>
<keyword evidence="2 4" id="KW-0238">DNA-binding</keyword>
<dbReference type="SUPFAM" id="SSF46689">
    <property type="entry name" value="Homeodomain-like"/>
    <property type="match status" value="1"/>
</dbReference>
<dbReference type="Pfam" id="PF00440">
    <property type="entry name" value="TetR_N"/>
    <property type="match status" value="1"/>
</dbReference>
<organism evidence="6 7">
    <name type="scientific">Roseibium aggregatum</name>
    <dbReference type="NCBI Taxonomy" id="187304"/>
    <lineage>
        <taxon>Bacteria</taxon>
        <taxon>Pseudomonadati</taxon>
        <taxon>Pseudomonadota</taxon>
        <taxon>Alphaproteobacteria</taxon>
        <taxon>Hyphomicrobiales</taxon>
        <taxon>Stappiaceae</taxon>
        <taxon>Roseibium</taxon>
    </lineage>
</organism>